<dbReference type="NCBIfam" id="NF001965">
    <property type="entry name" value="PRK00742.1"/>
    <property type="match status" value="1"/>
</dbReference>
<keyword evidence="3 5" id="KW-0378">Hydrolase</keyword>
<proteinExistence type="inferred from homology"/>
<evidence type="ECO:0000256" key="6">
    <source>
        <dbReference type="PROSITE-ProRule" id="PRU00050"/>
    </source>
</evidence>
<dbReference type="SUPFAM" id="SSF52738">
    <property type="entry name" value="Methylesterase CheB, C-terminal domain"/>
    <property type="match status" value="1"/>
</dbReference>
<evidence type="ECO:0000256" key="1">
    <source>
        <dbReference type="ARBA" id="ARBA00022490"/>
    </source>
</evidence>
<dbReference type="GO" id="GO:0008984">
    <property type="term" value="F:protein-glutamate methylesterase activity"/>
    <property type="evidence" value="ECO:0007669"/>
    <property type="project" value="UniProtKB-EC"/>
</dbReference>
<dbReference type="PIRSF" id="PIRSF000876">
    <property type="entry name" value="RR_chemtxs_CheB"/>
    <property type="match status" value="1"/>
</dbReference>
<evidence type="ECO:0000256" key="7">
    <source>
        <dbReference type="PROSITE-ProRule" id="PRU00169"/>
    </source>
</evidence>
<feature type="domain" description="Response regulatory" evidence="8">
    <location>
        <begin position="4"/>
        <end position="121"/>
    </location>
</feature>
<dbReference type="EC" id="3.5.1.44" evidence="5"/>
<feature type="modified residue" description="4-aspartylphosphate" evidence="5 7">
    <location>
        <position position="55"/>
    </location>
</feature>
<feature type="active site" evidence="5 6">
    <location>
        <position position="289"/>
    </location>
</feature>
<comment type="similarity">
    <text evidence="5">Belongs to the CheB family.</text>
</comment>
<keyword evidence="1 5" id="KW-0963">Cytoplasm</keyword>
<dbReference type="Gene3D" id="3.40.50.2300">
    <property type="match status" value="1"/>
</dbReference>
<accession>A0ABW1V289</accession>
<dbReference type="Proteomes" id="UP001596233">
    <property type="component" value="Unassembled WGS sequence"/>
</dbReference>
<dbReference type="Gene3D" id="3.40.50.180">
    <property type="entry name" value="Methylesterase CheB, C-terminal domain"/>
    <property type="match status" value="1"/>
</dbReference>
<dbReference type="HAMAP" id="MF_00099">
    <property type="entry name" value="CheB_chemtxs"/>
    <property type="match status" value="1"/>
</dbReference>
<name>A0ABW1V289_9BACL</name>
<dbReference type="RefSeq" id="WP_379230981.1">
    <property type="nucleotide sequence ID" value="NZ_JBHSTE010000001.1"/>
</dbReference>
<dbReference type="InterPro" id="IPR000673">
    <property type="entry name" value="Sig_transdc_resp-reg_Me-estase"/>
</dbReference>
<evidence type="ECO:0000256" key="5">
    <source>
        <dbReference type="HAMAP-Rule" id="MF_00099"/>
    </source>
</evidence>
<dbReference type="EMBL" id="JBHSTE010000001">
    <property type="protein sequence ID" value="MFC6331586.1"/>
    <property type="molecule type" value="Genomic_DNA"/>
</dbReference>
<dbReference type="EC" id="3.1.1.61" evidence="5"/>
<dbReference type="SUPFAM" id="SSF52172">
    <property type="entry name" value="CheY-like"/>
    <property type="match status" value="1"/>
</dbReference>
<evidence type="ECO:0000256" key="3">
    <source>
        <dbReference type="ARBA" id="ARBA00022801"/>
    </source>
</evidence>
<comment type="catalytic activity">
    <reaction evidence="4 5">
        <text>[protein]-L-glutamate 5-O-methyl ester + H2O = L-glutamyl-[protein] + methanol + H(+)</text>
        <dbReference type="Rhea" id="RHEA:23236"/>
        <dbReference type="Rhea" id="RHEA-COMP:10208"/>
        <dbReference type="Rhea" id="RHEA-COMP:10311"/>
        <dbReference type="ChEBI" id="CHEBI:15377"/>
        <dbReference type="ChEBI" id="CHEBI:15378"/>
        <dbReference type="ChEBI" id="CHEBI:17790"/>
        <dbReference type="ChEBI" id="CHEBI:29973"/>
        <dbReference type="ChEBI" id="CHEBI:82795"/>
        <dbReference type="EC" id="3.1.1.61"/>
    </reaction>
</comment>
<evidence type="ECO:0000259" key="9">
    <source>
        <dbReference type="PROSITE" id="PS50122"/>
    </source>
</evidence>
<dbReference type="InterPro" id="IPR011006">
    <property type="entry name" value="CheY-like_superfamily"/>
</dbReference>
<evidence type="ECO:0000313" key="11">
    <source>
        <dbReference type="Proteomes" id="UP001596233"/>
    </source>
</evidence>
<dbReference type="PANTHER" id="PTHR42872:SF6">
    <property type="entry name" value="PROTEIN-GLUTAMATE METHYLESTERASE_PROTEIN-GLUTAMINE GLUTAMINASE"/>
    <property type="match status" value="1"/>
</dbReference>
<dbReference type="InterPro" id="IPR035909">
    <property type="entry name" value="CheB_C"/>
</dbReference>
<dbReference type="CDD" id="cd16432">
    <property type="entry name" value="CheB_Rec"/>
    <property type="match status" value="1"/>
</dbReference>
<evidence type="ECO:0000256" key="2">
    <source>
        <dbReference type="ARBA" id="ARBA00022500"/>
    </source>
</evidence>
<comment type="caution">
    <text evidence="10">The sequence shown here is derived from an EMBL/GenBank/DDBJ whole genome shotgun (WGS) entry which is preliminary data.</text>
</comment>
<comment type="function">
    <text evidence="5">Involved in chemotaxis. Part of a chemotaxis signal transduction system that modulates chemotaxis in response to various stimuli. Catalyzes the demethylation of specific methylglutamate residues introduced into the chemoreceptors (methyl-accepting chemotaxis proteins or MCP) by CheR. Also mediates the irreversible deamidation of specific glutamine residues to glutamic acid.</text>
</comment>
<dbReference type="CDD" id="cd17541">
    <property type="entry name" value="REC_CheB-like"/>
    <property type="match status" value="1"/>
</dbReference>
<dbReference type="InterPro" id="IPR001789">
    <property type="entry name" value="Sig_transdc_resp-reg_receiver"/>
</dbReference>
<sequence length="348" mass="38105">MKIKVLAVDDSAFMRKLIGKIVQSDPMLELVDTAVNGQDAIEKTIKYKPNVITMDVEMPVMNGIEAVRVLMKKQPTPIIMLSSLTQEGASETIEALEAGAIDFVHKPSGSISIDIHKVEQELLLKIKTAAKVTPRSPLAMKRVPITTKHNHAASSIVRQLVAIGASTGGPQALTSLLSSLPADFSHPLLIVQHMPQKFTAILSERLNNLSSLHVKEASHGDVVRNGWAYIAPGDYHMNVVRTNGRLTIALHQEERRGLHRPSVDELFASVNKLTDLKRHYVLLTGMGRDGAEKMHEAKQLGAASTIAEHKDSCIVYGMPRAAVELGAVEHIVPLEKMSEKIQEVTSRQ</sequence>
<protein>
    <recommendedName>
        <fullName evidence="5">Protein-glutamate methylesterase/protein-glutamine glutaminase</fullName>
        <ecNumber evidence="5">3.1.1.61</ecNumber>
        <ecNumber evidence="5">3.5.1.44</ecNumber>
    </recommendedName>
</protein>
<dbReference type="SMART" id="SM00448">
    <property type="entry name" value="REC"/>
    <property type="match status" value="1"/>
</dbReference>
<evidence type="ECO:0000256" key="4">
    <source>
        <dbReference type="ARBA" id="ARBA00048267"/>
    </source>
</evidence>
<dbReference type="NCBIfam" id="NF009206">
    <property type="entry name" value="PRK12555.1"/>
    <property type="match status" value="1"/>
</dbReference>
<dbReference type="InterPro" id="IPR008248">
    <property type="entry name" value="CheB-like"/>
</dbReference>
<feature type="domain" description="CheB-type methylesterase" evidence="9">
    <location>
        <begin position="144"/>
        <end position="348"/>
    </location>
</feature>
<comment type="subcellular location">
    <subcellularLocation>
        <location evidence="5">Cytoplasm</location>
    </subcellularLocation>
</comment>
<dbReference type="Pfam" id="PF00072">
    <property type="entry name" value="Response_reg"/>
    <property type="match status" value="1"/>
</dbReference>
<keyword evidence="2 5" id="KW-0145">Chemotaxis</keyword>
<comment type="catalytic activity">
    <reaction evidence="5">
        <text>L-glutaminyl-[protein] + H2O = L-glutamyl-[protein] + NH4(+)</text>
        <dbReference type="Rhea" id="RHEA:16441"/>
        <dbReference type="Rhea" id="RHEA-COMP:10207"/>
        <dbReference type="Rhea" id="RHEA-COMP:10208"/>
        <dbReference type="ChEBI" id="CHEBI:15377"/>
        <dbReference type="ChEBI" id="CHEBI:28938"/>
        <dbReference type="ChEBI" id="CHEBI:29973"/>
        <dbReference type="ChEBI" id="CHEBI:30011"/>
        <dbReference type="EC" id="3.5.1.44"/>
    </reaction>
</comment>
<reference evidence="11" key="1">
    <citation type="journal article" date="2019" name="Int. J. Syst. Evol. Microbiol.">
        <title>The Global Catalogue of Microorganisms (GCM) 10K type strain sequencing project: providing services to taxonomists for standard genome sequencing and annotation.</title>
        <authorList>
            <consortium name="The Broad Institute Genomics Platform"/>
            <consortium name="The Broad Institute Genome Sequencing Center for Infectious Disease"/>
            <person name="Wu L."/>
            <person name="Ma J."/>
        </authorList>
    </citation>
    <scope>NUCLEOTIDE SEQUENCE [LARGE SCALE GENOMIC DNA]</scope>
    <source>
        <strain evidence="11">PCU 280</strain>
    </source>
</reference>
<dbReference type="PROSITE" id="PS50122">
    <property type="entry name" value="CHEB"/>
    <property type="match status" value="1"/>
</dbReference>
<keyword evidence="11" id="KW-1185">Reference proteome</keyword>
<comment type="domain">
    <text evidence="5">Contains a C-terminal catalytic domain, and an N-terminal region which modulates catalytic activity.</text>
</comment>
<dbReference type="PROSITE" id="PS50110">
    <property type="entry name" value="RESPONSE_REGULATORY"/>
    <property type="match status" value="1"/>
</dbReference>
<evidence type="ECO:0000259" key="8">
    <source>
        <dbReference type="PROSITE" id="PS50110"/>
    </source>
</evidence>
<dbReference type="Pfam" id="PF01339">
    <property type="entry name" value="CheB_methylest"/>
    <property type="match status" value="1"/>
</dbReference>
<gene>
    <name evidence="5" type="primary">cheB</name>
    <name evidence="10" type="ORF">ACFP56_03050</name>
</gene>
<keyword evidence="5 7" id="KW-0597">Phosphoprotein</keyword>
<feature type="active site" evidence="5 6">
    <location>
        <position position="166"/>
    </location>
</feature>
<comment type="PTM">
    <text evidence="5">Phosphorylated by CheA. Phosphorylation of the N-terminal regulatory domain activates the methylesterase activity.</text>
</comment>
<organism evidence="10 11">
    <name type="scientific">Paenibacillus septentrionalis</name>
    <dbReference type="NCBI Taxonomy" id="429342"/>
    <lineage>
        <taxon>Bacteria</taxon>
        <taxon>Bacillati</taxon>
        <taxon>Bacillota</taxon>
        <taxon>Bacilli</taxon>
        <taxon>Bacillales</taxon>
        <taxon>Paenibacillaceae</taxon>
        <taxon>Paenibacillus</taxon>
    </lineage>
</organism>
<dbReference type="PANTHER" id="PTHR42872">
    <property type="entry name" value="PROTEIN-GLUTAMATE METHYLESTERASE/PROTEIN-GLUTAMINE GLUTAMINASE"/>
    <property type="match status" value="1"/>
</dbReference>
<evidence type="ECO:0000313" key="10">
    <source>
        <dbReference type="EMBL" id="MFC6331586.1"/>
    </source>
</evidence>
<feature type="active site" evidence="5 6">
    <location>
        <position position="193"/>
    </location>
</feature>